<reference evidence="4" key="1">
    <citation type="submission" date="2010-07" db="EMBL/GenBank/DDBJ databases">
        <title>The genome sequence of Gaeumannomyces graminis var. tritici strain R3-111a-1.</title>
        <authorList>
            <consortium name="The Broad Institute Genome Sequencing Platform"/>
            <person name="Ma L.-J."/>
            <person name="Dead R."/>
            <person name="Young S."/>
            <person name="Zeng Q."/>
            <person name="Koehrsen M."/>
            <person name="Alvarado L."/>
            <person name="Berlin A."/>
            <person name="Chapman S.B."/>
            <person name="Chen Z."/>
            <person name="Freedman E."/>
            <person name="Gellesch M."/>
            <person name="Goldberg J."/>
            <person name="Griggs A."/>
            <person name="Gujja S."/>
            <person name="Heilman E.R."/>
            <person name="Heiman D."/>
            <person name="Hepburn T."/>
            <person name="Howarth C."/>
            <person name="Jen D."/>
            <person name="Larson L."/>
            <person name="Mehta T."/>
            <person name="Neiman D."/>
            <person name="Pearson M."/>
            <person name="Roberts A."/>
            <person name="Saif S."/>
            <person name="Shea T."/>
            <person name="Shenoy N."/>
            <person name="Sisk P."/>
            <person name="Stolte C."/>
            <person name="Sykes S."/>
            <person name="Walk T."/>
            <person name="White J."/>
            <person name="Yandava C."/>
            <person name="Haas B."/>
            <person name="Nusbaum C."/>
            <person name="Birren B."/>
        </authorList>
    </citation>
    <scope>NUCLEOTIDE SEQUENCE [LARGE SCALE GENOMIC DNA]</scope>
    <source>
        <strain evidence="4">R3-111a-1</strain>
    </source>
</reference>
<feature type="region of interest" description="Disordered" evidence="1">
    <location>
        <begin position="1"/>
        <end position="20"/>
    </location>
</feature>
<accession>J3NX22</accession>
<organism evidence="2">
    <name type="scientific">Gaeumannomyces tritici (strain R3-111a-1)</name>
    <name type="common">Wheat and barley take-all root rot fungus</name>
    <name type="synonym">Gaeumannomyces graminis var. tritici</name>
    <dbReference type="NCBI Taxonomy" id="644352"/>
    <lineage>
        <taxon>Eukaryota</taxon>
        <taxon>Fungi</taxon>
        <taxon>Dikarya</taxon>
        <taxon>Ascomycota</taxon>
        <taxon>Pezizomycotina</taxon>
        <taxon>Sordariomycetes</taxon>
        <taxon>Sordariomycetidae</taxon>
        <taxon>Magnaporthales</taxon>
        <taxon>Magnaporthaceae</taxon>
        <taxon>Gaeumannomyces</taxon>
    </lineage>
</organism>
<evidence type="ECO:0000313" key="3">
    <source>
        <dbReference type="EnsemblFungi" id="EJT75904"/>
    </source>
</evidence>
<proteinExistence type="predicted"/>
<dbReference type="GeneID" id="20346288"/>
<dbReference type="RefSeq" id="XP_009221904.1">
    <property type="nucleotide sequence ID" value="XM_009223640.1"/>
</dbReference>
<dbReference type="HOGENOM" id="CLU_1635510_0_0_1"/>
<dbReference type="Proteomes" id="UP000006039">
    <property type="component" value="Unassembled WGS sequence"/>
</dbReference>
<evidence type="ECO:0000256" key="1">
    <source>
        <dbReference type="SAM" id="MobiDB-lite"/>
    </source>
</evidence>
<protein>
    <submittedName>
        <fullName evidence="2 3">Uncharacterized protein</fullName>
    </submittedName>
</protein>
<reference evidence="2" key="3">
    <citation type="submission" date="2010-09" db="EMBL/GenBank/DDBJ databases">
        <title>Annotation of Gaeumannomyces graminis var. tritici R3-111a-1.</title>
        <authorList>
            <consortium name="The Broad Institute Genome Sequencing Platform"/>
            <person name="Ma L.-J."/>
            <person name="Dead R."/>
            <person name="Young S.K."/>
            <person name="Zeng Q."/>
            <person name="Gargeya S."/>
            <person name="Fitzgerald M."/>
            <person name="Haas B."/>
            <person name="Abouelleil A."/>
            <person name="Alvarado L."/>
            <person name="Arachchi H.M."/>
            <person name="Berlin A."/>
            <person name="Brown A."/>
            <person name="Chapman S.B."/>
            <person name="Chen Z."/>
            <person name="Dunbar C."/>
            <person name="Freedman E."/>
            <person name="Gearin G."/>
            <person name="Gellesch M."/>
            <person name="Goldberg J."/>
            <person name="Griggs A."/>
            <person name="Gujja S."/>
            <person name="Heiman D."/>
            <person name="Howarth C."/>
            <person name="Larson L."/>
            <person name="Lui A."/>
            <person name="MacDonald P.J.P."/>
            <person name="Mehta T."/>
            <person name="Montmayeur A."/>
            <person name="Murphy C."/>
            <person name="Neiman D."/>
            <person name="Pearson M."/>
            <person name="Priest M."/>
            <person name="Roberts A."/>
            <person name="Saif S."/>
            <person name="Shea T."/>
            <person name="Shenoy N."/>
            <person name="Sisk P."/>
            <person name="Stolte C."/>
            <person name="Sykes S."/>
            <person name="Yandava C."/>
            <person name="Wortman J."/>
            <person name="Nusbaum C."/>
            <person name="Birren B."/>
        </authorList>
    </citation>
    <scope>NUCLEOTIDE SEQUENCE</scope>
    <source>
        <strain evidence="2">R3-111a-1</strain>
    </source>
</reference>
<dbReference type="EMBL" id="GL385397">
    <property type="protein sequence ID" value="EJT75904.1"/>
    <property type="molecule type" value="Genomic_DNA"/>
</dbReference>
<evidence type="ECO:0000313" key="2">
    <source>
        <dbReference type="EMBL" id="EJT75904.1"/>
    </source>
</evidence>
<keyword evidence="4" id="KW-1185">Reference proteome</keyword>
<reference evidence="3" key="4">
    <citation type="journal article" date="2015" name="G3 (Bethesda)">
        <title>Genome sequences of three phytopathogenic species of the Magnaporthaceae family of fungi.</title>
        <authorList>
            <person name="Okagaki L.H."/>
            <person name="Nunes C.C."/>
            <person name="Sailsbery J."/>
            <person name="Clay B."/>
            <person name="Brown D."/>
            <person name="John T."/>
            <person name="Oh Y."/>
            <person name="Young N."/>
            <person name="Fitzgerald M."/>
            <person name="Haas B.J."/>
            <person name="Zeng Q."/>
            <person name="Young S."/>
            <person name="Adiconis X."/>
            <person name="Fan L."/>
            <person name="Levin J.Z."/>
            <person name="Mitchell T.K."/>
            <person name="Okubara P.A."/>
            <person name="Farman M.L."/>
            <person name="Kohn L.M."/>
            <person name="Birren B."/>
            <person name="Ma L.-J."/>
            <person name="Dean R.A."/>
        </authorList>
    </citation>
    <scope>NUCLEOTIDE SEQUENCE</scope>
    <source>
        <strain evidence="3">R3-111a-1</strain>
    </source>
</reference>
<evidence type="ECO:0000313" key="4">
    <source>
        <dbReference type="Proteomes" id="UP000006039"/>
    </source>
</evidence>
<sequence>MTHERTGSYAPPENFGNPYPPVQSKNHVLNFYNYRVDANNSSSPAPYHLRRGRSSLLLAEIRSTKRDISTALSTKGLPQRRLSPKAGTLFQALAREICTGTWCSAPVLRQGDAYRAPAGNGRGPTTCLHRTNGCKGYVRCLNTEFKNQTQPSLEAWCYWITT</sequence>
<reference evidence="3" key="5">
    <citation type="submission" date="2018-04" db="UniProtKB">
        <authorList>
            <consortium name="EnsemblFungi"/>
        </authorList>
    </citation>
    <scope>IDENTIFICATION</scope>
    <source>
        <strain evidence="3">R3-111a-1</strain>
    </source>
</reference>
<dbReference type="AlphaFoldDB" id="J3NX22"/>
<dbReference type="EnsemblFungi" id="EJT75904">
    <property type="protein sequence ID" value="EJT75904"/>
    <property type="gene ID" value="GGTG_05830"/>
</dbReference>
<name>J3NX22_GAET3</name>
<reference evidence="2" key="2">
    <citation type="submission" date="2010-07" db="EMBL/GenBank/DDBJ databases">
        <authorList>
            <consortium name="The Broad Institute Genome Sequencing Platform"/>
            <consortium name="Broad Institute Genome Sequencing Center for Infectious Disease"/>
            <person name="Ma L.-J."/>
            <person name="Dead R."/>
            <person name="Young S."/>
            <person name="Zeng Q."/>
            <person name="Koehrsen M."/>
            <person name="Alvarado L."/>
            <person name="Berlin A."/>
            <person name="Chapman S.B."/>
            <person name="Chen Z."/>
            <person name="Freedman E."/>
            <person name="Gellesch M."/>
            <person name="Goldberg J."/>
            <person name="Griggs A."/>
            <person name="Gujja S."/>
            <person name="Heilman E.R."/>
            <person name="Heiman D."/>
            <person name="Hepburn T."/>
            <person name="Howarth C."/>
            <person name="Jen D."/>
            <person name="Larson L."/>
            <person name="Mehta T."/>
            <person name="Neiman D."/>
            <person name="Pearson M."/>
            <person name="Roberts A."/>
            <person name="Saif S."/>
            <person name="Shea T."/>
            <person name="Shenoy N."/>
            <person name="Sisk P."/>
            <person name="Stolte C."/>
            <person name="Sykes S."/>
            <person name="Walk T."/>
            <person name="White J."/>
            <person name="Yandava C."/>
            <person name="Haas B."/>
            <person name="Nusbaum C."/>
            <person name="Birren B."/>
        </authorList>
    </citation>
    <scope>NUCLEOTIDE SEQUENCE</scope>
    <source>
        <strain evidence="2">R3-111a-1</strain>
    </source>
</reference>
<gene>
    <name evidence="3" type="primary">20346288</name>
    <name evidence="2" type="ORF">GGTG_05830</name>
</gene>
<dbReference type="VEuPathDB" id="FungiDB:GGTG_05830"/>